<dbReference type="InterPro" id="IPR050422">
    <property type="entry name" value="X-Pro_aminopeptidase_P"/>
</dbReference>
<evidence type="ECO:0000256" key="2">
    <source>
        <dbReference type="ARBA" id="ARBA00022723"/>
    </source>
</evidence>
<dbReference type="InterPro" id="IPR029149">
    <property type="entry name" value="Creatin/AminoP/Spt16_N"/>
</dbReference>
<name>A0AA43RIX5_9ACTN</name>
<feature type="domain" description="Peptidase M24" evidence="4">
    <location>
        <begin position="319"/>
        <end position="532"/>
    </location>
</feature>
<comment type="caution">
    <text evidence="7">The sequence shown here is derived from an EMBL/GenBank/DDBJ whole genome shotgun (WGS) entry which is preliminary data.</text>
</comment>
<evidence type="ECO:0000259" key="5">
    <source>
        <dbReference type="Pfam" id="PF01321"/>
    </source>
</evidence>
<dbReference type="PANTHER" id="PTHR43763:SF6">
    <property type="entry name" value="XAA-PRO AMINOPEPTIDASE 1"/>
    <property type="match status" value="1"/>
</dbReference>
<dbReference type="Gene3D" id="3.90.230.10">
    <property type="entry name" value="Creatinase/methionine aminopeptidase superfamily"/>
    <property type="match status" value="1"/>
</dbReference>
<dbReference type="EMBL" id="JAUMVS010000242">
    <property type="protein sequence ID" value="MDO4842632.1"/>
    <property type="molecule type" value="Genomic_DNA"/>
</dbReference>
<dbReference type="Pfam" id="PF00557">
    <property type="entry name" value="Peptidase_M24"/>
    <property type="match status" value="1"/>
</dbReference>
<feature type="domain" description="Creatinase N-terminal" evidence="5">
    <location>
        <begin position="7"/>
        <end position="145"/>
    </location>
</feature>
<sequence length="602" mass="67591">MSIFKDRIEAVRAMMRSKGWDAVIVTGNDPHNSEYSAARWHQVAWLSGYTGEGDLVITEDRAGLWTDTRYFIQASQQLPAAGVELHKTRVPGQVLIPEWLAGHFADCDEVRVAVDGLCMTVSSVEDIQKTVGEKIRFVNAPDMLEVLWTDRPEIPQTPIITLGPEQVGWSREQKVRWMRKWLADKGYDAILLTALDEIAWMLNVRGQDVAYNPVVMSYLLVTQDNVLWFARKGEIPDDDGETEDSFHELLADGVNIQEYSDVEAALSNLVDGNYIKALFVDPATLNFSLFSILNSRYVIMGTSPVGLRKSVKNEVEIAGMREAHLEDGVAMERFLHWLQTSVEAGDAVNEYEASRKLHEFRSEIEGFRGESFETISAYGSNAALPHYVTPEEGSAEIYAEGLYLCDSGGQYLFGTTDITRTVPLGPCSQLEKEDYTLVLKGHIALAKAVFPKGTAGCQLDVLAREPLWSAKRNFGHGTGHGVGFYLNVHEGPQDIRQNFNRQALIPGMITSDEPGIYREGKFGIRHENLILCVDAGENDFGHWLRFETLTLCHFDTSILVKDLLDRSEIDWLNAYNEHVYRTLSPRLTPSVASWLRQKTLPI</sequence>
<keyword evidence="7" id="KW-0645">Protease</keyword>
<dbReference type="SUPFAM" id="SSF55920">
    <property type="entry name" value="Creatinase/aminopeptidase"/>
    <property type="match status" value="1"/>
</dbReference>
<dbReference type="InterPro" id="IPR036005">
    <property type="entry name" value="Creatinase/aminopeptidase-like"/>
</dbReference>
<dbReference type="InterPro" id="IPR033740">
    <property type="entry name" value="Pept_M24B"/>
</dbReference>
<protein>
    <submittedName>
        <fullName evidence="7">Aminopeptidase P family protein</fullName>
        <ecNumber evidence="7">3.4.11.-</ecNumber>
    </submittedName>
</protein>
<keyword evidence="3 7" id="KW-0378">Hydrolase</keyword>
<dbReference type="CDD" id="cd01085">
    <property type="entry name" value="APP"/>
    <property type="match status" value="1"/>
</dbReference>
<evidence type="ECO:0000259" key="4">
    <source>
        <dbReference type="Pfam" id="PF00557"/>
    </source>
</evidence>
<dbReference type="Proteomes" id="UP001168575">
    <property type="component" value="Unassembled WGS sequence"/>
</dbReference>
<evidence type="ECO:0000313" key="8">
    <source>
        <dbReference type="Proteomes" id="UP001168575"/>
    </source>
</evidence>
<keyword evidence="8" id="KW-1185">Reference proteome</keyword>
<dbReference type="SUPFAM" id="SSF53092">
    <property type="entry name" value="Creatinase/prolidase N-terminal domain"/>
    <property type="match status" value="2"/>
</dbReference>
<accession>A0AA43RIX5</accession>
<gene>
    <name evidence="7" type="ORF">Q3982_08170</name>
</gene>
<reference evidence="7" key="1">
    <citation type="submission" date="2023-07" db="EMBL/GenBank/DDBJ databases">
        <title>Between Cages and Wild: Unraveling the Impact of Captivity on Animal Microbiomes and Antimicrobial Resistance.</title>
        <authorList>
            <person name="Schmartz G.P."/>
            <person name="Rehner J."/>
            <person name="Schuff M.J."/>
            <person name="Becker S.L."/>
            <person name="Kravczyk M."/>
            <person name="Gurevich A."/>
            <person name="Francke R."/>
            <person name="Mueller R."/>
            <person name="Keller V."/>
            <person name="Keller A."/>
        </authorList>
    </citation>
    <scope>NUCLEOTIDE SEQUENCE</scope>
    <source>
        <strain evidence="7">S12M_St_49</strain>
    </source>
</reference>
<dbReference type="InterPro" id="IPR000994">
    <property type="entry name" value="Pept_M24"/>
</dbReference>
<comment type="similarity">
    <text evidence="1">Belongs to the peptidase M24B family.</text>
</comment>
<dbReference type="Gene3D" id="3.40.350.10">
    <property type="entry name" value="Creatinase/prolidase N-terminal domain"/>
    <property type="match status" value="2"/>
</dbReference>
<keyword evidence="2" id="KW-0479">Metal-binding</keyword>
<dbReference type="GO" id="GO:0005737">
    <property type="term" value="C:cytoplasm"/>
    <property type="evidence" value="ECO:0007669"/>
    <property type="project" value="UniProtKB-ARBA"/>
</dbReference>
<dbReference type="AlphaFoldDB" id="A0AA43RIX5"/>
<evidence type="ECO:0000256" key="3">
    <source>
        <dbReference type="ARBA" id="ARBA00022801"/>
    </source>
</evidence>
<dbReference type="GO" id="GO:0070006">
    <property type="term" value="F:metalloaminopeptidase activity"/>
    <property type="evidence" value="ECO:0007669"/>
    <property type="project" value="InterPro"/>
</dbReference>
<dbReference type="Pfam" id="PF01321">
    <property type="entry name" value="Creatinase_N"/>
    <property type="match status" value="1"/>
</dbReference>
<dbReference type="InterPro" id="IPR000587">
    <property type="entry name" value="Creatinase_N"/>
</dbReference>
<dbReference type="FunFam" id="3.90.230.10:FF:000009">
    <property type="entry name" value="xaa-Pro aminopeptidase 2"/>
    <property type="match status" value="1"/>
</dbReference>
<feature type="domain" description="Peptidase M24 C-terminal" evidence="6">
    <location>
        <begin position="543"/>
        <end position="602"/>
    </location>
</feature>
<proteinExistence type="inferred from homology"/>
<dbReference type="GO" id="GO:0046872">
    <property type="term" value="F:metal ion binding"/>
    <property type="evidence" value="ECO:0007669"/>
    <property type="project" value="UniProtKB-KW"/>
</dbReference>
<organism evidence="7 8">
    <name type="scientific">Phoenicibacter congonensis</name>
    <dbReference type="NCBI Taxonomy" id="1944646"/>
    <lineage>
        <taxon>Bacteria</taxon>
        <taxon>Bacillati</taxon>
        <taxon>Actinomycetota</taxon>
        <taxon>Coriobacteriia</taxon>
        <taxon>Eggerthellales</taxon>
        <taxon>Eggerthellaceae</taxon>
        <taxon>Phoenicibacter</taxon>
    </lineage>
</organism>
<keyword evidence="7" id="KW-0031">Aminopeptidase</keyword>
<dbReference type="EC" id="3.4.11.-" evidence="7"/>
<evidence type="ECO:0000259" key="6">
    <source>
        <dbReference type="Pfam" id="PF16188"/>
    </source>
</evidence>
<dbReference type="PANTHER" id="PTHR43763">
    <property type="entry name" value="XAA-PRO AMINOPEPTIDASE 1"/>
    <property type="match status" value="1"/>
</dbReference>
<evidence type="ECO:0000256" key="1">
    <source>
        <dbReference type="ARBA" id="ARBA00008766"/>
    </source>
</evidence>
<evidence type="ECO:0000313" key="7">
    <source>
        <dbReference type="EMBL" id="MDO4842632.1"/>
    </source>
</evidence>
<dbReference type="Pfam" id="PF16189">
    <property type="entry name" value="Creatinase_N_2"/>
    <property type="match status" value="1"/>
</dbReference>
<dbReference type="InterPro" id="IPR032416">
    <property type="entry name" value="Peptidase_M24_C"/>
</dbReference>
<dbReference type="Pfam" id="PF16188">
    <property type="entry name" value="Peptidase_M24_C"/>
    <property type="match status" value="1"/>
</dbReference>